<dbReference type="InterPro" id="IPR013216">
    <property type="entry name" value="Methyltransf_11"/>
</dbReference>
<dbReference type="GO" id="GO:0008757">
    <property type="term" value="F:S-adenosylmethionine-dependent methyltransferase activity"/>
    <property type="evidence" value="ECO:0007669"/>
    <property type="project" value="InterPro"/>
</dbReference>
<evidence type="ECO:0000313" key="3">
    <source>
        <dbReference type="Proteomes" id="UP000276437"/>
    </source>
</evidence>
<dbReference type="EMBL" id="AP018449">
    <property type="protein sequence ID" value="BBB91654.1"/>
    <property type="molecule type" value="Genomic_DNA"/>
</dbReference>
<dbReference type="KEGG" id="mana:MAMMFC1_02338"/>
<sequence>MKKFLHVGCGPHNPKRTADIFPPAEWEEVRLDIDANVKPDIVGDITDMAAVAAAEYDALFSSHNLEHLYAHQVPLALAEFFRVLKSGGYAIIRVPNIQEVAEEVAKGNLEGLLYTAPAGQIAAIDILYGFRPSVAAGNYFMAHKTAFTPQTLGMKLVSIGFKDVKLRRDSPYGMEAVAYKA</sequence>
<gene>
    <name evidence="2" type="ORF">MAMMFC1_02338</name>
</gene>
<name>A0A348AKQ6_9FIRM</name>
<dbReference type="SUPFAM" id="SSF53335">
    <property type="entry name" value="S-adenosyl-L-methionine-dependent methyltransferases"/>
    <property type="match status" value="1"/>
</dbReference>
<proteinExistence type="predicted"/>
<accession>A0A348AKQ6</accession>
<dbReference type="Proteomes" id="UP000276437">
    <property type="component" value="Chromosome"/>
</dbReference>
<dbReference type="Gene3D" id="3.40.50.150">
    <property type="entry name" value="Vaccinia Virus protein VP39"/>
    <property type="match status" value="1"/>
</dbReference>
<feature type="domain" description="Methyltransferase type 11" evidence="1">
    <location>
        <begin position="36"/>
        <end position="92"/>
    </location>
</feature>
<organism evidence="2 3">
    <name type="scientific">Methylomusa anaerophila</name>
    <dbReference type="NCBI Taxonomy" id="1930071"/>
    <lineage>
        <taxon>Bacteria</taxon>
        <taxon>Bacillati</taxon>
        <taxon>Bacillota</taxon>
        <taxon>Negativicutes</taxon>
        <taxon>Selenomonadales</taxon>
        <taxon>Sporomusaceae</taxon>
        <taxon>Methylomusa</taxon>
    </lineage>
</organism>
<evidence type="ECO:0000313" key="2">
    <source>
        <dbReference type="EMBL" id="BBB91654.1"/>
    </source>
</evidence>
<dbReference type="InterPro" id="IPR029063">
    <property type="entry name" value="SAM-dependent_MTases_sf"/>
</dbReference>
<evidence type="ECO:0000259" key="1">
    <source>
        <dbReference type="Pfam" id="PF08241"/>
    </source>
</evidence>
<keyword evidence="2" id="KW-0808">Transferase</keyword>
<dbReference type="Pfam" id="PF08241">
    <property type="entry name" value="Methyltransf_11"/>
    <property type="match status" value="1"/>
</dbReference>
<keyword evidence="3" id="KW-1185">Reference proteome</keyword>
<reference evidence="2 3" key="1">
    <citation type="journal article" date="2018" name="Int. J. Syst. Evol. Microbiol.">
        <title>Methylomusa anaerophila gen. nov., sp. nov., an anaerobic methanol-utilizing bacterium isolated from a microbial fuel cell.</title>
        <authorList>
            <person name="Amano N."/>
            <person name="Yamamuro A."/>
            <person name="Miyahara M."/>
            <person name="Kouzuma A."/>
            <person name="Abe T."/>
            <person name="Watanabe K."/>
        </authorList>
    </citation>
    <scope>NUCLEOTIDE SEQUENCE [LARGE SCALE GENOMIC DNA]</scope>
    <source>
        <strain evidence="2 3">MMFC1</strain>
    </source>
</reference>
<protein>
    <submittedName>
        <fullName evidence="2">Methyltransferase domain protein</fullName>
    </submittedName>
</protein>
<keyword evidence="2" id="KW-0489">Methyltransferase</keyword>
<dbReference type="OrthoDB" id="9796760at2"/>
<dbReference type="AlphaFoldDB" id="A0A348AKQ6"/>
<dbReference type="GO" id="GO:0032259">
    <property type="term" value="P:methylation"/>
    <property type="evidence" value="ECO:0007669"/>
    <property type="project" value="UniProtKB-KW"/>
</dbReference>